<dbReference type="Proteomes" id="UP001412239">
    <property type="component" value="Unassembled WGS sequence"/>
</dbReference>
<gene>
    <name evidence="1" type="ORF">GSTUAT00001039001</name>
</gene>
<dbReference type="AlphaFoldDB" id="A0A292Q5E1"/>
<evidence type="ECO:0000313" key="2">
    <source>
        <dbReference type="Proteomes" id="UP001412239"/>
    </source>
</evidence>
<reference evidence="1" key="1">
    <citation type="submission" date="2015-10" db="EMBL/GenBank/DDBJ databases">
        <authorList>
            <person name="Regsiter A."/>
            <person name="william w."/>
        </authorList>
    </citation>
    <scope>NUCLEOTIDE SEQUENCE</scope>
    <source>
        <strain evidence="1">Montdore</strain>
    </source>
</reference>
<organism evidence="1 2">
    <name type="scientific">Tuber aestivum</name>
    <name type="common">summer truffle</name>
    <dbReference type="NCBI Taxonomy" id="59557"/>
    <lineage>
        <taxon>Eukaryota</taxon>
        <taxon>Fungi</taxon>
        <taxon>Dikarya</taxon>
        <taxon>Ascomycota</taxon>
        <taxon>Pezizomycotina</taxon>
        <taxon>Pezizomycetes</taxon>
        <taxon>Pezizales</taxon>
        <taxon>Tuberaceae</taxon>
        <taxon>Tuber</taxon>
    </lineage>
</organism>
<keyword evidence="2" id="KW-1185">Reference proteome</keyword>
<name>A0A292Q5E1_9PEZI</name>
<sequence length="112" mass="12815">MDETNDLSQSLMPYYPADTRKPRIMKLASMSLGLLAQRIGLDESESDSDWFMFVFRLALAVIEGYMELDPGDRSSCNALEHRLIRLQLRLKAAKQAEPSMMAFWANDLDQLI</sequence>
<evidence type="ECO:0000313" key="1">
    <source>
        <dbReference type="EMBL" id="CUS14969.1"/>
    </source>
</evidence>
<accession>A0A292Q5E1</accession>
<proteinExistence type="predicted"/>
<dbReference type="EMBL" id="LN890954">
    <property type="protein sequence ID" value="CUS14969.1"/>
    <property type="molecule type" value="Genomic_DNA"/>
</dbReference>
<protein>
    <submittedName>
        <fullName evidence="1">Uncharacterized protein</fullName>
    </submittedName>
</protein>